<proteinExistence type="predicted"/>
<accession>A0ABS7E5J7</accession>
<keyword evidence="3" id="KW-1185">Reference proteome</keyword>
<feature type="signal peptide" evidence="1">
    <location>
        <begin position="1"/>
        <end position="20"/>
    </location>
</feature>
<dbReference type="RefSeq" id="WP_220109803.1">
    <property type="nucleotide sequence ID" value="NZ_JAHZST010000007.1"/>
</dbReference>
<evidence type="ECO:0000256" key="1">
    <source>
        <dbReference type="SAM" id="SignalP"/>
    </source>
</evidence>
<dbReference type="EMBL" id="JAHZST010000007">
    <property type="protein sequence ID" value="MBW8184272.1"/>
    <property type="molecule type" value="Genomic_DNA"/>
</dbReference>
<evidence type="ECO:0000313" key="3">
    <source>
        <dbReference type="Proteomes" id="UP001195963"/>
    </source>
</evidence>
<organism evidence="2 3">
    <name type="scientific">Shewanella nanhaiensis</name>
    <dbReference type="NCBI Taxonomy" id="2864872"/>
    <lineage>
        <taxon>Bacteria</taxon>
        <taxon>Pseudomonadati</taxon>
        <taxon>Pseudomonadota</taxon>
        <taxon>Gammaproteobacteria</taxon>
        <taxon>Alteromonadales</taxon>
        <taxon>Shewanellaceae</taxon>
        <taxon>Shewanella</taxon>
    </lineage>
</organism>
<name>A0ABS7E5J7_9GAMM</name>
<reference evidence="2 3" key="1">
    <citation type="submission" date="2021-07" db="EMBL/GenBank/DDBJ databases">
        <title>Shewanella sp. nov, isolated from SCS.</title>
        <authorList>
            <person name="Cao W.R."/>
        </authorList>
    </citation>
    <scope>NUCLEOTIDE SEQUENCE [LARGE SCALE GENOMIC DNA]</scope>
    <source>
        <strain evidence="2 3">NR704-98</strain>
    </source>
</reference>
<feature type="chain" id="PRO_5046583511" evidence="1">
    <location>
        <begin position="21"/>
        <end position="107"/>
    </location>
</feature>
<gene>
    <name evidence="2" type="ORF">K0625_11345</name>
</gene>
<dbReference type="Proteomes" id="UP001195963">
    <property type="component" value="Unassembled WGS sequence"/>
</dbReference>
<protein>
    <submittedName>
        <fullName evidence="2">Uncharacterized protein</fullName>
    </submittedName>
</protein>
<keyword evidence="1" id="KW-0732">Signal</keyword>
<sequence>MFIRIITLIGLLLVSSISQAVENHCGEVQRLRVWAGGSDTYGIWVEYKANPSQCPGGFYIPHGANNKDYVFSIALAAKMAKESVCIQVYSHSTDIQNRCRINYIMNP</sequence>
<evidence type="ECO:0000313" key="2">
    <source>
        <dbReference type="EMBL" id="MBW8184272.1"/>
    </source>
</evidence>
<comment type="caution">
    <text evidence="2">The sequence shown here is derived from an EMBL/GenBank/DDBJ whole genome shotgun (WGS) entry which is preliminary data.</text>
</comment>